<dbReference type="OrthoDB" id="2046925at2"/>
<proteinExistence type="predicted"/>
<accession>A0A1D9P040</accession>
<reference evidence="2" key="1">
    <citation type="submission" date="2016-10" db="EMBL/GenBank/DDBJ databases">
        <title>The complete genome sequence of the rumen bacterium Butyrivibrio hungatei MB2003.</title>
        <authorList>
            <person name="Palevich N."/>
            <person name="Kelly W.J."/>
            <person name="Leahy S.C."/>
            <person name="Altermann E."/>
            <person name="Rakonjac J."/>
            <person name="Attwood G.T."/>
        </authorList>
    </citation>
    <scope>NUCLEOTIDE SEQUENCE [LARGE SCALE GENOMIC DNA]</scope>
    <source>
        <strain evidence="2">MB2003</strain>
    </source>
</reference>
<sequence>MGYVDEVRNCTSLEKLFELWKNKAPEVRSYVIKGKQHEVNINHSRNRFIPDGIVDFAVWDDDAHKKILYVLKEAYTDDSDGFNLASWLSGAPDIQIWNRIARWTNGLQHTTAKEIFKYDHDPSEEVYKECFSQIAVLNLKKSGGNSESVYEEIASYAEADREEIIKEFELIDADIIVCGYTFGILMDKVFKVDYKKNSNNWAYYMDLCGRERLVIDYYHPANHYPDLANYYAVTNIYQQALIEKAGK</sequence>
<name>A0A1D9P040_9FIRM</name>
<protein>
    <submittedName>
        <fullName evidence="1">Uncharacterized protein</fullName>
    </submittedName>
</protein>
<dbReference type="EMBL" id="CP017831">
    <property type="protein sequence ID" value="AOZ95947.1"/>
    <property type="molecule type" value="Genomic_DNA"/>
</dbReference>
<dbReference type="Proteomes" id="UP000179284">
    <property type="component" value="Chromosome I"/>
</dbReference>
<dbReference type="RefSeq" id="WP_071175675.1">
    <property type="nucleotide sequence ID" value="NZ_CP017831.1"/>
</dbReference>
<dbReference type="KEGG" id="bhu:bhn_I0913"/>
<evidence type="ECO:0000313" key="2">
    <source>
        <dbReference type="Proteomes" id="UP000179284"/>
    </source>
</evidence>
<keyword evidence="2" id="KW-1185">Reference proteome</keyword>
<organism evidence="1 2">
    <name type="scientific">Butyrivibrio hungatei</name>
    <dbReference type="NCBI Taxonomy" id="185008"/>
    <lineage>
        <taxon>Bacteria</taxon>
        <taxon>Bacillati</taxon>
        <taxon>Bacillota</taxon>
        <taxon>Clostridia</taxon>
        <taxon>Lachnospirales</taxon>
        <taxon>Lachnospiraceae</taxon>
        <taxon>Butyrivibrio</taxon>
    </lineage>
</organism>
<dbReference type="AlphaFoldDB" id="A0A1D9P040"/>
<gene>
    <name evidence="1" type="ORF">bhn_I0913</name>
</gene>
<evidence type="ECO:0000313" key="1">
    <source>
        <dbReference type="EMBL" id="AOZ95947.1"/>
    </source>
</evidence>